<feature type="region of interest" description="Disordered" evidence="1">
    <location>
        <begin position="103"/>
        <end position="122"/>
    </location>
</feature>
<comment type="caution">
    <text evidence="2">The sequence shown here is derived from an EMBL/GenBank/DDBJ whole genome shotgun (WGS) entry which is preliminary data.</text>
</comment>
<evidence type="ECO:0000313" key="2">
    <source>
        <dbReference type="EMBL" id="MBN6101217.1"/>
    </source>
</evidence>
<gene>
    <name evidence="2" type="ORF">JR064_03440</name>
</gene>
<reference evidence="2 3" key="1">
    <citation type="submission" date="2021-02" db="EMBL/GenBank/DDBJ databases">
        <title>Taxonomically Unique Crown Gall-Associated Xanthomonas Stains Have Deficiency in Virulence Repertories.</title>
        <authorList>
            <person name="Mafakheri H."/>
            <person name="Taghavi S.M."/>
            <person name="Dimkic I."/>
            <person name="Nemanja K."/>
            <person name="Osdaghi E."/>
        </authorList>
    </citation>
    <scope>NUCLEOTIDE SEQUENCE [LARGE SCALE GENOMIC DNA]</scope>
    <source>
        <strain evidence="2 3">FX4</strain>
    </source>
</reference>
<sequence length="122" mass="13616">MPLLAKGQRSIMIECPCCGASTQYVTMVAVAKPHDHEAPLSRPASTMRGMGRLVDADPPPFWGCGECGSVWHEERDFQTRISRIVARHPYRADSYKRIEGKWLPAGPDVESADHEERIGKEP</sequence>
<evidence type="ECO:0000256" key="1">
    <source>
        <dbReference type="SAM" id="MobiDB-lite"/>
    </source>
</evidence>
<evidence type="ECO:0000313" key="3">
    <source>
        <dbReference type="Proteomes" id="UP000695802"/>
    </source>
</evidence>
<keyword evidence="3" id="KW-1185">Reference proteome</keyword>
<dbReference type="RefSeq" id="WP_206228826.1">
    <property type="nucleotide sequence ID" value="NZ_JAFIWB010000002.1"/>
</dbReference>
<organism evidence="2 3">
    <name type="scientific">Xanthomonas bonasiae</name>
    <dbReference type="NCBI Taxonomy" id="2810351"/>
    <lineage>
        <taxon>Bacteria</taxon>
        <taxon>Pseudomonadati</taxon>
        <taxon>Pseudomonadota</taxon>
        <taxon>Gammaproteobacteria</taxon>
        <taxon>Lysobacterales</taxon>
        <taxon>Lysobacteraceae</taxon>
        <taxon>Xanthomonas</taxon>
    </lineage>
</organism>
<proteinExistence type="predicted"/>
<protein>
    <submittedName>
        <fullName evidence="2">Uncharacterized protein</fullName>
    </submittedName>
</protein>
<accession>A0ABS3AXY8</accession>
<name>A0ABS3AXY8_9XANT</name>
<dbReference type="Proteomes" id="UP000695802">
    <property type="component" value="Unassembled WGS sequence"/>
</dbReference>
<dbReference type="EMBL" id="JAFIWB010000002">
    <property type="protein sequence ID" value="MBN6101217.1"/>
    <property type="molecule type" value="Genomic_DNA"/>
</dbReference>
<feature type="compositionally biased region" description="Basic and acidic residues" evidence="1">
    <location>
        <begin position="111"/>
        <end position="122"/>
    </location>
</feature>